<accession>A0A0E3M0V9</accession>
<organism evidence="1 2">
    <name type="scientific">Enterobacteria phage JenP2</name>
    <dbReference type="NCBI Taxonomy" id="1610838"/>
    <lineage>
        <taxon>Viruses</taxon>
        <taxon>Duplodnaviria</taxon>
        <taxon>Heunggongvirae</taxon>
        <taxon>Uroviricota</taxon>
        <taxon>Caudoviricetes</taxon>
        <taxon>Queuovirinae</taxon>
        <taxon>Nonagvirus</taxon>
        <taxon>Nonagvirus JenP2</taxon>
    </lineage>
</organism>
<evidence type="ECO:0000313" key="2">
    <source>
        <dbReference type="Proteomes" id="UP000033024"/>
    </source>
</evidence>
<proteinExistence type="predicted"/>
<sequence>MADKELVVCEQKTREFFVSYSYHKGHMISPGFGHVFVKAPCISRDTIEGIVQHLKESNSFDVVIILNIIELEK</sequence>
<reference evidence="2" key="2">
    <citation type="submission" date="2015-01" db="EMBL/GenBank/DDBJ databases">
        <title>Complete sequence of three novel 9g-like phages.</title>
        <authorList>
            <person name="Carstens A.B."/>
            <person name="Hansen L.H."/>
            <person name="Kot W."/>
        </authorList>
    </citation>
    <scope>NUCLEOTIDE SEQUENCE [LARGE SCALE GENOMIC DNA]</scope>
</reference>
<reference evidence="1 2" key="1">
    <citation type="journal article" date="2015" name="Genome Announc.">
        <title>Complete Genome Sequences of Four Novel Escherichia coli Bacteriophages Belonging to New Phage Groups.</title>
        <authorList>
            <person name="Carstens A.B."/>
            <person name="Kot W."/>
            <person name="Hansen L.H."/>
        </authorList>
    </citation>
    <scope>NUCLEOTIDE SEQUENCE [LARGE SCALE GENOMIC DNA]</scope>
</reference>
<keyword evidence="2" id="KW-1185">Reference proteome</keyword>
<dbReference type="Proteomes" id="UP000033024">
    <property type="component" value="Segment"/>
</dbReference>
<name>A0A0E3M0V9_9CAUD</name>
<dbReference type="KEGG" id="vg:26643492"/>
<protein>
    <submittedName>
        <fullName evidence="1">Uncharacterized protein</fullName>
    </submittedName>
</protein>
<dbReference type="GeneID" id="26643492"/>
<evidence type="ECO:0000313" key="1">
    <source>
        <dbReference type="EMBL" id="AKA61008.1"/>
    </source>
</evidence>
<dbReference type="EMBL" id="KP719133">
    <property type="protein sequence ID" value="AKA61008.1"/>
    <property type="molecule type" value="Genomic_DNA"/>
</dbReference>
<dbReference type="RefSeq" id="YP_009216993.1">
    <property type="nucleotide sequence ID" value="NC_028997.1"/>
</dbReference>